<protein>
    <recommendedName>
        <fullName evidence="4">DUF4112 domain-containing protein</fullName>
    </recommendedName>
</protein>
<dbReference type="Pfam" id="PF13430">
    <property type="entry name" value="DUF4112"/>
    <property type="match status" value="1"/>
</dbReference>
<feature type="transmembrane region" description="Helical" evidence="1">
    <location>
        <begin position="79"/>
        <end position="98"/>
    </location>
</feature>
<dbReference type="PANTHER" id="PTHR35519:SF2">
    <property type="entry name" value="PH DOMAIN PROTEIN"/>
    <property type="match status" value="1"/>
</dbReference>
<evidence type="ECO:0000313" key="2">
    <source>
        <dbReference type="EMBL" id="BDX05336.1"/>
    </source>
</evidence>
<dbReference type="RefSeq" id="WP_338291304.1">
    <property type="nucleotide sequence ID" value="NZ_AP027272.1"/>
</dbReference>
<proteinExistence type="predicted"/>
<keyword evidence="1" id="KW-1133">Transmembrane helix</keyword>
<organism evidence="2 3">
    <name type="scientific">Planctobacterium marinum</name>
    <dbReference type="NCBI Taxonomy" id="1631968"/>
    <lineage>
        <taxon>Bacteria</taxon>
        <taxon>Pseudomonadati</taxon>
        <taxon>Pseudomonadota</taxon>
        <taxon>Gammaproteobacteria</taxon>
        <taxon>Alteromonadales</taxon>
        <taxon>Alteromonadaceae</taxon>
        <taxon>Planctobacterium</taxon>
    </lineage>
</organism>
<evidence type="ECO:0000256" key="1">
    <source>
        <dbReference type="SAM" id="Phobius"/>
    </source>
</evidence>
<dbReference type="KEGG" id="pmaw:MACH26_08570"/>
<keyword evidence="3" id="KW-1185">Reference proteome</keyword>
<dbReference type="AlphaFoldDB" id="A0AA48HIK6"/>
<name>A0AA48HIK6_9ALTE</name>
<evidence type="ECO:0000313" key="3">
    <source>
        <dbReference type="Proteomes" id="UP001333710"/>
    </source>
</evidence>
<gene>
    <name evidence="2" type="ORF">MACH26_08570</name>
</gene>
<evidence type="ECO:0008006" key="4">
    <source>
        <dbReference type="Google" id="ProtNLM"/>
    </source>
</evidence>
<keyword evidence="1" id="KW-0812">Transmembrane</keyword>
<dbReference type="EMBL" id="AP027272">
    <property type="protein sequence ID" value="BDX05336.1"/>
    <property type="molecule type" value="Genomic_DNA"/>
</dbReference>
<dbReference type="InterPro" id="IPR025187">
    <property type="entry name" value="DUF4112"/>
</dbReference>
<reference evidence="2" key="1">
    <citation type="submission" date="2023-01" db="EMBL/GenBank/DDBJ databases">
        <title>Complete genome sequence of Planctobacterium marinum strain Dej080120_11.</title>
        <authorList>
            <person name="Ueki S."/>
            <person name="Maruyama F."/>
        </authorList>
    </citation>
    <scope>NUCLEOTIDE SEQUENCE</scope>
    <source>
        <strain evidence="2">Dej080120_11</strain>
    </source>
</reference>
<feature type="transmembrane region" description="Helical" evidence="1">
    <location>
        <begin position="37"/>
        <end position="59"/>
    </location>
</feature>
<dbReference type="Proteomes" id="UP001333710">
    <property type="component" value="Chromosome"/>
</dbReference>
<sequence length="136" mass="15442">MSEIKAPDELLKAQWIANITDTAVRIPILNINVGLDFLIGLIPGFGDAVMTLVALRIVYLGKKLGMPKHLLRKMVRNSLLDFGLGFIPVVGDLVDLFYKANKRNVRLMERWWLQQNQSELARNTQAKLDSWQAPQD</sequence>
<dbReference type="PANTHER" id="PTHR35519">
    <property type="entry name" value="MEMBRANE PROTEINS"/>
    <property type="match status" value="1"/>
</dbReference>
<accession>A0AA48HIK6</accession>
<keyword evidence="1" id="KW-0472">Membrane</keyword>